<name>A0AA38XKH0_9EURO</name>
<accession>A0AA38XKH0</accession>
<evidence type="ECO:0000256" key="1">
    <source>
        <dbReference type="ARBA" id="ARBA00022741"/>
    </source>
</evidence>
<organism evidence="4 5">
    <name type="scientific">Cladophialophora chaetospira</name>
    <dbReference type="NCBI Taxonomy" id="386627"/>
    <lineage>
        <taxon>Eukaryota</taxon>
        <taxon>Fungi</taxon>
        <taxon>Dikarya</taxon>
        <taxon>Ascomycota</taxon>
        <taxon>Pezizomycotina</taxon>
        <taxon>Eurotiomycetes</taxon>
        <taxon>Chaetothyriomycetidae</taxon>
        <taxon>Chaetothyriales</taxon>
        <taxon>Herpotrichiellaceae</taxon>
        <taxon>Cladophialophora</taxon>
    </lineage>
</organism>
<comment type="caution">
    <text evidence="4">The sequence shown here is derived from an EMBL/GenBank/DDBJ whole genome shotgun (WGS) entry which is preliminary data.</text>
</comment>
<dbReference type="AlphaFoldDB" id="A0AA38XKH0"/>
<dbReference type="InterPro" id="IPR027417">
    <property type="entry name" value="P-loop_NTPase"/>
</dbReference>
<reference evidence="4" key="1">
    <citation type="submission" date="2022-10" db="EMBL/GenBank/DDBJ databases">
        <title>Culturing micro-colonial fungi from biological soil crusts in the Mojave desert and describing Neophaeococcomyces mojavensis, and introducing the new genera and species Taxawa tesnikishii.</title>
        <authorList>
            <person name="Kurbessoian T."/>
            <person name="Stajich J.E."/>
        </authorList>
    </citation>
    <scope>NUCLEOTIDE SEQUENCE</scope>
    <source>
        <strain evidence="4">TK_41</strain>
    </source>
</reference>
<evidence type="ECO:0000256" key="2">
    <source>
        <dbReference type="ARBA" id="ARBA00022840"/>
    </source>
</evidence>
<gene>
    <name evidence="4" type="ORF">H2200_001089</name>
</gene>
<dbReference type="InterPro" id="IPR038718">
    <property type="entry name" value="SNF2-like_sf"/>
</dbReference>
<dbReference type="Proteomes" id="UP001172673">
    <property type="component" value="Unassembled WGS sequence"/>
</dbReference>
<dbReference type="InterPro" id="IPR000330">
    <property type="entry name" value="SNF2_N"/>
</dbReference>
<dbReference type="Pfam" id="PF00176">
    <property type="entry name" value="SNF2-rel_dom"/>
    <property type="match status" value="1"/>
</dbReference>
<protein>
    <recommendedName>
        <fullName evidence="3">SNF2 N-terminal domain-containing protein</fullName>
    </recommendedName>
</protein>
<keyword evidence="2" id="KW-0067">ATP-binding</keyword>
<dbReference type="Gene3D" id="3.40.50.10810">
    <property type="entry name" value="Tandem AAA-ATPase domain"/>
    <property type="match status" value="1"/>
</dbReference>
<sequence length="295" mass="33473">MLQAGKDPQYTHMLTGFFEGVTALRKYGRITDRRVRKRYISYRNGFAADLLSQARRDTLSAIYIVVSEKVLFDFQYCLSTHVATERLFDNVVVNEGHVLKNPNTKLFKVIKSLKAQFLWIVTGTPMANSAKDLAGLLAMLYRPEWEQKLNGSEKALCDKGALDVFAEDASPHVKRLRLHPKFLRTALANKDNVAVRKYALAAMELCYIRRTAGSEIPNGDEAPLRFEERLKASVKCTGNGKIKFNYPNEIYRRLCLLTFSLLVERLAYLLEQQGTSTSAQNILRNGSADPPIDFR</sequence>
<dbReference type="SUPFAM" id="SSF52540">
    <property type="entry name" value="P-loop containing nucleoside triphosphate hydrolases"/>
    <property type="match status" value="1"/>
</dbReference>
<keyword evidence="1" id="KW-0547">Nucleotide-binding</keyword>
<keyword evidence="5" id="KW-1185">Reference proteome</keyword>
<feature type="domain" description="SNF2 N-terminal" evidence="3">
    <location>
        <begin position="88"/>
        <end position="147"/>
    </location>
</feature>
<evidence type="ECO:0000313" key="5">
    <source>
        <dbReference type="Proteomes" id="UP001172673"/>
    </source>
</evidence>
<proteinExistence type="predicted"/>
<dbReference type="EMBL" id="JAPDRK010000002">
    <property type="protein sequence ID" value="KAJ9615015.1"/>
    <property type="molecule type" value="Genomic_DNA"/>
</dbReference>
<dbReference type="GO" id="GO:0005524">
    <property type="term" value="F:ATP binding"/>
    <property type="evidence" value="ECO:0007669"/>
    <property type="project" value="InterPro"/>
</dbReference>
<evidence type="ECO:0000259" key="3">
    <source>
        <dbReference type="Pfam" id="PF00176"/>
    </source>
</evidence>
<evidence type="ECO:0000313" key="4">
    <source>
        <dbReference type="EMBL" id="KAJ9615015.1"/>
    </source>
</evidence>